<evidence type="ECO:0000313" key="2">
    <source>
        <dbReference type="Proteomes" id="UP001057402"/>
    </source>
</evidence>
<accession>A0ACB9QX77</accession>
<sequence length="1139" mass="124143">MDDDLDFVPSTAASDDAIPEADYIVDDASQFDGERCGICMDVIIDRGVLDCCQDWFCFTCIDNWSTITNLCPLCQNEFQMITCVPVYDTIGSNKFEEESSLRDDDWCMEGNNNSLSFPSYYIDEDAVFCLDGSDCKIRGGAALSEGFGSEDTSIACDSCDIWYHAFCVGFDPEGDSETWLCPRCMANEMTQSLSSSLIQASSCHQENDSNECVFQNFFSGKVSVSVADSGETALVVSILPGNQVDHMPNDDGKVASMVDTGMSCSNAEIAEDENLHLPTTSGIPSDVNAETDTIMESLPSMSCSKELMKEFCTRSDSGTTHHGHGVDIVGIGDARDDHENVQTKGEHSNPRDTADCLIYEAGTTNVSEETEVSIDEIKVEEKDGPSSQQEGDAALPSDHPKGTIVRLEDDKGDLNQENSTDIMSIVRGTRKRPFNGHDGRGVAEMSLSAGGSAAHVRVKKIMRRTSKDKDSSVVKNLGEEIREAVRNKSSNIEESLSDPKLLAAFRAVISGTEVESVTNISRLAVKAKKSLLQKGKVRESLTRKIYATNNGKRKRAWDRECDVEFWKYRCMRTIKPEKIETLKSVLGILRGNPLDSPSTQETDQQPTSSILSRLYLADTSVMPRKDAVKPLTTLQSVTGKESQQSLAEHTSNSRVTTANASKSGSSASHVRTCSGPAAGPQVGGSKGTMTKAIVATSDDLKSDKRKWALEILARKNASISKGGSADGPQDNDLIKGNYPLLAQLPMDMRPALAAARHNKIPISVRQTHLYRLTEHFLRKADLPVICRNADTELAVADAINTEKDVADRSSSKLVYVNLCSQMLLRRQEDRKFSDATPSCPFSLATGAPDNGEQEVAECHDSEISGALRAAGLLSDSPPNSPLMEAEPYDGETDICMTEKEAASDTVLETSGTSNRDVCPDDKDDSGGEECLRGTCTTESSRQLPDDGPTSVVVSSTTYPENSAIAMANAQESHPVTAADDSLPIENKTDNKTPLKEHAAAVPCDFGNPSADDKRNNPFHKACDGSCDLGKKSQGKQECDDKDDEHNKKCDNDPRKLPEDVDSIRKKVEAYVKEHIRPLCKSGVITTEQYRWAVGKTAEKVMRYHKKAKNAGFLIKEGEKVKRLAEQYAEAAQAREQNPL</sequence>
<name>A0ACB9QX77_9MYRT</name>
<protein>
    <submittedName>
        <fullName evidence="1">Uncharacterized protein</fullName>
    </submittedName>
</protein>
<proteinExistence type="predicted"/>
<gene>
    <name evidence="1" type="ORF">MLD38_018524</name>
</gene>
<organism evidence="1 2">
    <name type="scientific">Melastoma candidum</name>
    <dbReference type="NCBI Taxonomy" id="119954"/>
    <lineage>
        <taxon>Eukaryota</taxon>
        <taxon>Viridiplantae</taxon>
        <taxon>Streptophyta</taxon>
        <taxon>Embryophyta</taxon>
        <taxon>Tracheophyta</taxon>
        <taxon>Spermatophyta</taxon>
        <taxon>Magnoliopsida</taxon>
        <taxon>eudicotyledons</taxon>
        <taxon>Gunneridae</taxon>
        <taxon>Pentapetalae</taxon>
        <taxon>rosids</taxon>
        <taxon>malvids</taxon>
        <taxon>Myrtales</taxon>
        <taxon>Melastomataceae</taxon>
        <taxon>Melastomatoideae</taxon>
        <taxon>Melastomateae</taxon>
        <taxon>Melastoma</taxon>
    </lineage>
</organism>
<keyword evidence="2" id="KW-1185">Reference proteome</keyword>
<comment type="caution">
    <text evidence="1">The sequence shown here is derived from an EMBL/GenBank/DDBJ whole genome shotgun (WGS) entry which is preliminary data.</text>
</comment>
<evidence type="ECO:0000313" key="1">
    <source>
        <dbReference type="EMBL" id="KAI4370146.1"/>
    </source>
</evidence>
<reference evidence="2" key="1">
    <citation type="journal article" date="2023" name="Front. Plant Sci.">
        <title>Chromosomal-level genome assembly of Melastoma candidum provides insights into trichome evolution.</title>
        <authorList>
            <person name="Zhong Y."/>
            <person name="Wu W."/>
            <person name="Sun C."/>
            <person name="Zou P."/>
            <person name="Liu Y."/>
            <person name="Dai S."/>
            <person name="Zhou R."/>
        </authorList>
    </citation>
    <scope>NUCLEOTIDE SEQUENCE [LARGE SCALE GENOMIC DNA]</scope>
</reference>
<dbReference type="Proteomes" id="UP001057402">
    <property type="component" value="Chromosome 5"/>
</dbReference>
<dbReference type="EMBL" id="CM042884">
    <property type="protein sequence ID" value="KAI4370146.1"/>
    <property type="molecule type" value="Genomic_DNA"/>
</dbReference>